<feature type="domain" description="Transposase DDE" evidence="1">
    <location>
        <begin position="33"/>
        <end position="117"/>
    </location>
</feature>
<evidence type="ECO:0000259" key="1">
    <source>
        <dbReference type="Pfam" id="PF13586"/>
    </source>
</evidence>
<organism evidence="2">
    <name type="scientific">hydrothermal vent metagenome</name>
    <dbReference type="NCBI Taxonomy" id="652676"/>
    <lineage>
        <taxon>unclassified sequences</taxon>
        <taxon>metagenomes</taxon>
        <taxon>ecological metagenomes</taxon>
    </lineage>
</organism>
<evidence type="ECO:0000313" key="2">
    <source>
        <dbReference type="EMBL" id="VAW78726.1"/>
    </source>
</evidence>
<gene>
    <name evidence="2" type="ORF">MNBD_GAMMA15-1001</name>
</gene>
<name>A0A3B0ZDE6_9ZZZZ</name>
<dbReference type="Pfam" id="PF13586">
    <property type="entry name" value="DDE_Tnp_1_2"/>
    <property type="match status" value="1"/>
</dbReference>
<dbReference type="AlphaFoldDB" id="A0A3B0ZDE6"/>
<dbReference type="InterPro" id="IPR025668">
    <property type="entry name" value="Tnp_DDE_dom"/>
</dbReference>
<sequence>MGNLVRFKLLPGQRSEIVGVADLIDGLAFNALLADKAFDADHLRQTLQRRGAEAVIPAKCNRKVHIPHDEEAYKWRHLIENYFSKIKEFRGVNTRYDKTDSSYEATWNLAATIIALR</sequence>
<dbReference type="EMBL" id="UOFN01000099">
    <property type="protein sequence ID" value="VAW78726.1"/>
    <property type="molecule type" value="Genomic_DNA"/>
</dbReference>
<proteinExistence type="predicted"/>
<reference evidence="2" key="1">
    <citation type="submission" date="2018-06" db="EMBL/GenBank/DDBJ databases">
        <authorList>
            <person name="Zhirakovskaya E."/>
        </authorList>
    </citation>
    <scope>NUCLEOTIDE SEQUENCE</scope>
</reference>
<protein>
    <recommendedName>
        <fullName evidence="1">Transposase DDE domain-containing protein</fullName>
    </recommendedName>
</protein>
<accession>A0A3B0ZDE6</accession>